<name>A0ABT8ZY15_9SPHN</name>
<proteinExistence type="predicted"/>
<keyword evidence="2" id="KW-1185">Reference proteome</keyword>
<dbReference type="Proteomes" id="UP001176468">
    <property type="component" value="Unassembled WGS sequence"/>
</dbReference>
<sequence>MRAALIAMAAAAQVVPTLAELKHRGLVELFRHRALGPGERRGTALRELIVVGPRGTEKSFLPKQQFECLVRTGIAEGKLECRPRLAPGNYVHV</sequence>
<gene>
    <name evidence="1" type="ORF">Q5H94_08955</name>
</gene>
<protein>
    <submittedName>
        <fullName evidence="1">Uncharacterized protein</fullName>
    </submittedName>
</protein>
<reference evidence="1" key="1">
    <citation type="submission" date="2023-07" db="EMBL/GenBank/DDBJ databases">
        <authorList>
            <person name="Kim M.K."/>
        </authorList>
    </citation>
    <scope>NUCLEOTIDE SEQUENCE</scope>
    <source>
        <strain evidence="1">CA1-15</strain>
    </source>
</reference>
<organism evidence="1 2">
    <name type="scientific">Sphingomonas immobilis</name>
    <dbReference type="NCBI Taxonomy" id="3063997"/>
    <lineage>
        <taxon>Bacteria</taxon>
        <taxon>Pseudomonadati</taxon>
        <taxon>Pseudomonadota</taxon>
        <taxon>Alphaproteobacteria</taxon>
        <taxon>Sphingomonadales</taxon>
        <taxon>Sphingomonadaceae</taxon>
        <taxon>Sphingomonas</taxon>
    </lineage>
</organism>
<dbReference type="RefSeq" id="WP_304560918.1">
    <property type="nucleotide sequence ID" value="NZ_JAUQSZ010000005.1"/>
</dbReference>
<accession>A0ABT8ZY15</accession>
<dbReference type="EMBL" id="JAUQSZ010000005">
    <property type="protein sequence ID" value="MDO7842456.1"/>
    <property type="molecule type" value="Genomic_DNA"/>
</dbReference>
<comment type="caution">
    <text evidence="1">The sequence shown here is derived from an EMBL/GenBank/DDBJ whole genome shotgun (WGS) entry which is preliminary data.</text>
</comment>
<evidence type="ECO:0000313" key="1">
    <source>
        <dbReference type="EMBL" id="MDO7842456.1"/>
    </source>
</evidence>
<evidence type="ECO:0000313" key="2">
    <source>
        <dbReference type="Proteomes" id="UP001176468"/>
    </source>
</evidence>